<dbReference type="Pfam" id="PF24623">
    <property type="entry name" value="Phage_zn_bind_8"/>
    <property type="match status" value="1"/>
</dbReference>
<sequence>MSEKNDVAGVICPNCNAQPGHPCTQPTDTGRRNVTWFHNARFNRLTGWGYTDEK</sequence>
<name>A0AAE7F846_9CAUD</name>
<keyword evidence="3" id="KW-1185">Reference proteome</keyword>
<evidence type="ECO:0000313" key="3">
    <source>
        <dbReference type="Proteomes" id="UP000821895"/>
    </source>
</evidence>
<organism evidence="2 3">
    <name type="scientific">Gordonia phage Clawz</name>
    <dbReference type="NCBI Taxonomy" id="2743910"/>
    <lineage>
        <taxon>Viruses</taxon>
        <taxon>Duplodnaviria</taxon>
        <taxon>Heunggongvirae</taxon>
        <taxon>Uroviricota</taxon>
        <taxon>Caudoviricetes</taxon>
        <taxon>Clawzvirus</taxon>
        <taxon>Clawzvirus clawz</taxon>
    </lineage>
</organism>
<reference evidence="2" key="1">
    <citation type="submission" date="2020-05" db="EMBL/GenBank/DDBJ databases">
        <authorList>
            <person name="Conneilly E.M."/>
            <person name="Corace M.L."/>
            <person name="Daly D."/>
            <person name="Dejene M.A."/>
            <person name="Deng Y."/>
            <person name="Kelly J.M."/>
            <person name="Masiello C.S."/>
            <person name="McDonough D."/>
            <person name="Musser E."/>
            <person name="Pecorale A.L."/>
            <person name="Ray R.F."/>
            <person name="Regan I.M."/>
            <person name="Shedd N.A."/>
            <person name="Tatone J.R."/>
            <person name="Tocci C.W."/>
            <person name="Zarate C.M."/>
            <person name="Whitefleet-Smith J.L."/>
            <person name="Garlena R.A."/>
            <person name="Russell D.A."/>
            <person name="Pope W.H."/>
            <person name="Jacobs-Sera D."/>
            <person name="Hatfull G.F."/>
        </authorList>
    </citation>
    <scope>NUCLEOTIDE SEQUENCE</scope>
</reference>
<gene>
    <name evidence="2" type="primary">79</name>
    <name evidence="2" type="ORF">SEA_CLAWZ_79</name>
</gene>
<protein>
    <recommendedName>
        <fullName evidence="1">DNA-binding phage zinc finger domain-containing protein</fullName>
    </recommendedName>
</protein>
<dbReference type="EMBL" id="MT498058">
    <property type="protein sequence ID" value="QKY79991.1"/>
    <property type="molecule type" value="Genomic_DNA"/>
</dbReference>
<dbReference type="RefSeq" id="YP_010675508.1">
    <property type="nucleotide sequence ID" value="NC_071004.1"/>
</dbReference>
<dbReference type="KEGG" id="vg:77951835"/>
<dbReference type="GeneID" id="77951835"/>
<proteinExistence type="predicted"/>
<dbReference type="Proteomes" id="UP000821895">
    <property type="component" value="Segment"/>
</dbReference>
<evidence type="ECO:0000259" key="1">
    <source>
        <dbReference type="Pfam" id="PF24623"/>
    </source>
</evidence>
<dbReference type="InterPro" id="IPR056911">
    <property type="entry name" value="Phage_Znf_bind_put"/>
</dbReference>
<evidence type="ECO:0000313" key="2">
    <source>
        <dbReference type="EMBL" id="QKY79991.1"/>
    </source>
</evidence>
<accession>A0AAE7F846</accession>
<feature type="domain" description="DNA-binding phage zinc finger" evidence="1">
    <location>
        <begin position="8"/>
        <end position="44"/>
    </location>
</feature>